<protein>
    <submittedName>
        <fullName evidence="2">Uncharacterized protein</fullName>
    </submittedName>
</protein>
<dbReference type="Proteomes" id="UP001364224">
    <property type="component" value="Unassembled WGS sequence"/>
</dbReference>
<keyword evidence="3" id="KW-1185">Reference proteome</keyword>
<dbReference type="RefSeq" id="WP_334485698.1">
    <property type="nucleotide sequence ID" value="NZ_JAZHRV010000001.1"/>
</dbReference>
<evidence type="ECO:0000313" key="2">
    <source>
        <dbReference type="EMBL" id="MEH2558567.1"/>
    </source>
</evidence>
<reference evidence="2 3" key="1">
    <citation type="submission" date="2024-02" db="EMBL/GenBank/DDBJ databases">
        <title>Adaptive strategies in a cosmopolitan and abundant soil bacterium.</title>
        <authorList>
            <person name="Carini P."/>
        </authorList>
    </citation>
    <scope>NUCLEOTIDE SEQUENCE [LARGE SCALE GENOMIC DNA]</scope>
    <source>
        <strain evidence="2 3">AZCC 1608</strain>
    </source>
</reference>
<accession>A0ABU8BJ46</accession>
<name>A0ABU8BJ46_9BRAD</name>
<sequence length="199" mass="21953">MDDREAAEDYRRQRQNANARKHGDEPVHHQDAYDRQVLLEAARRAGANEQEIDAVADHYLRILSAMPQGSAFDYPGAIQILGNLIHRVEAACDNLKIPIRGGVVFGNTAGAGPIASQMAVMQTDMSIIEVTLPFLVFCNLVSKALAHTVPEPLGDLAEYKLTFDLELIRQRLTQENRKNSYLSRPTSGHATCSSNLSPT</sequence>
<feature type="compositionally biased region" description="Basic and acidic residues" evidence="1">
    <location>
        <begin position="1"/>
        <end position="12"/>
    </location>
</feature>
<gene>
    <name evidence="2" type="ORF">V1286_006096</name>
</gene>
<evidence type="ECO:0000256" key="1">
    <source>
        <dbReference type="SAM" id="MobiDB-lite"/>
    </source>
</evidence>
<evidence type="ECO:0000313" key="3">
    <source>
        <dbReference type="Proteomes" id="UP001364224"/>
    </source>
</evidence>
<dbReference type="EMBL" id="JAZHRV010000001">
    <property type="protein sequence ID" value="MEH2558567.1"/>
    <property type="molecule type" value="Genomic_DNA"/>
</dbReference>
<feature type="region of interest" description="Disordered" evidence="1">
    <location>
        <begin position="1"/>
        <end position="29"/>
    </location>
</feature>
<feature type="compositionally biased region" description="Polar residues" evidence="1">
    <location>
        <begin position="179"/>
        <end position="199"/>
    </location>
</feature>
<comment type="caution">
    <text evidence="2">The sequence shown here is derived from an EMBL/GenBank/DDBJ whole genome shotgun (WGS) entry which is preliminary data.</text>
</comment>
<proteinExistence type="predicted"/>
<feature type="region of interest" description="Disordered" evidence="1">
    <location>
        <begin position="178"/>
        <end position="199"/>
    </location>
</feature>
<organism evidence="2 3">
    <name type="scientific">Bradyrhizobium algeriense</name>
    <dbReference type="NCBI Taxonomy" id="634784"/>
    <lineage>
        <taxon>Bacteria</taxon>
        <taxon>Pseudomonadati</taxon>
        <taxon>Pseudomonadota</taxon>
        <taxon>Alphaproteobacteria</taxon>
        <taxon>Hyphomicrobiales</taxon>
        <taxon>Nitrobacteraceae</taxon>
        <taxon>Bradyrhizobium</taxon>
    </lineage>
</organism>